<dbReference type="Proteomes" id="UP000218811">
    <property type="component" value="Unassembled WGS sequence"/>
</dbReference>
<feature type="compositionally biased region" description="Polar residues" evidence="6">
    <location>
        <begin position="299"/>
        <end position="311"/>
    </location>
</feature>
<evidence type="ECO:0000256" key="6">
    <source>
        <dbReference type="SAM" id="MobiDB-lite"/>
    </source>
</evidence>
<evidence type="ECO:0000313" key="9">
    <source>
        <dbReference type="Proteomes" id="UP000218811"/>
    </source>
</evidence>
<dbReference type="Pfam" id="PF01036">
    <property type="entry name" value="Bac_rhodopsin"/>
    <property type="match status" value="1"/>
</dbReference>
<dbReference type="AlphaFoldDB" id="A0A2H3JLT6"/>
<dbReference type="EMBL" id="KB467942">
    <property type="protein sequence ID" value="PCH38688.1"/>
    <property type="molecule type" value="Genomic_DNA"/>
</dbReference>
<keyword evidence="5 7" id="KW-0472">Membrane</keyword>
<dbReference type="CDD" id="cd15239">
    <property type="entry name" value="7tm_YRO2_fungal-like"/>
    <property type="match status" value="1"/>
</dbReference>
<keyword evidence="4 7" id="KW-1133">Transmembrane helix</keyword>
<name>A0A2H3JLT6_WOLCO</name>
<feature type="transmembrane region" description="Helical" evidence="7">
    <location>
        <begin position="246"/>
        <end position="266"/>
    </location>
</feature>
<dbReference type="PANTHER" id="PTHR28286:SF1">
    <property type="entry name" value="30 KDA HEAT SHOCK PROTEIN-RELATED"/>
    <property type="match status" value="1"/>
</dbReference>
<comment type="similarity">
    <text evidence="2">Belongs to the archaeal/bacterial/fungal opsin family.</text>
</comment>
<comment type="subcellular location">
    <subcellularLocation>
        <location evidence="1">Membrane</location>
        <topology evidence="1">Multi-pass membrane protein</topology>
    </subcellularLocation>
</comment>
<dbReference type="Gene3D" id="1.20.1070.10">
    <property type="entry name" value="Rhodopsin 7-helix transmembrane proteins"/>
    <property type="match status" value="1"/>
</dbReference>
<dbReference type="GO" id="GO:0005783">
    <property type="term" value="C:endoplasmic reticulum"/>
    <property type="evidence" value="ECO:0007669"/>
    <property type="project" value="TreeGrafter"/>
</dbReference>
<gene>
    <name evidence="8" type="ORF">WOLCODRAFT_136396</name>
</gene>
<dbReference type="OMA" id="FEYWIIS"/>
<dbReference type="SMART" id="SM01021">
    <property type="entry name" value="Bac_rhodopsin"/>
    <property type="match status" value="1"/>
</dbReference>
<organism evidence="8 9">
    <name type="scientific">Wolfiporia cocos (strain MD-104)</name>
    <name type="common">Brown rot fungus</name>
    <dbReference type="NCBI Taxonomy" id="742152"/>
    <lineage>
        <taxon>Eukaryota</taxon>
        <taxon>Fungi</taxon>
        <taxon>Dikarya</taxon>
        <taxon>Basidiomycota</taxon>
        <taxon>Agaricomycotina</taxon>
        <taxon>Agaricomycetes</taxon>
        <taxon>Polyporales</taxon>
        <taxon>Phaeolaceae</taxon>
        <taxon>Wolfiporia</taxon>
    </lineage>
</organism>
<dbReference type="OrthoDB" id="536545at2759"/>
<feature type="transmembrane region" description="Helical" evidence="7">
    <location>
        <begin position="212"/>
        <end position="234"/>
    </location>
</feature>
<dbReference type="InterPro" id="IPR043476">
    <property type="entry name" value="Yro2-like_7TM"/>
</dbReference>
<protein>
    <submittedName>
        <fullName evidence="8">Heat shock protein 30</fullName>
    </submittedName>
</protein>
<proteinExistence type="inferred from homology"/>
<keyword evidence="8" id="KW-0346">Stress response</keyword>
<evidence type="ECO:0000256" key="1">
    <source>
        <dbReference type="ARBA" id="ARBA00004141"/>
    </source>
</evidence>
<dbReference type="PANTHER" id="PTHR28286">
    <property type="match status" value="1"/>
</dbReference>
<keyword evidence="9" id="KW-1185">Reference proteome</keyword>
<feature type="transmembrane region" description="Helical" evidence="7">
    <location>
        <begin position="50"/>
        <end position="70"/>
    </location>
</feature>
<feature type="compositionally biased region" description="Basic and acidic residues" evidence="6">
    <location>
        <begin position="285"/>
        <end position="298"/>
    </location>
</feature>
<feature type="transmembrane region" description="Helical" evidence="7">
    <location>
        <begin position="155"/>
        <end position="171"/>
    </location>
</feature>
<evidence type="ECO:0000256" key="4">
    <source>
        <dbReference type="ARBA" id="ARBA00022989"/>
    </source>
</evidence>
<dbReference type="InterPro" id="IPR001425">
    <property type="entry name" value="Arc/bac/fun_rhodopsins"/>
</dbReference>
<sequence>MNTSGPSEAFLSSPRSVSVYFDFLAMAGNQALHINPPNADEHLTTHGSDWLWAVFAIMTLCICISSRLTHMKPRGSRMFNQIAVVVLSTSSVAYLSMAADLGATPIDVEFRGHGGHPSRQIWYVRYIQWFINFPLLLVGLLCTTGLSLSDILSTVYFAIFMVVCALIGALVKSSYKWGYFGLLMATYIYMWQQLLWHAPRSTFAAGGIVRRGYYVVAGYLAFMITLYPICWALAEGANVISVTSEMIWYGILDLLTGPGFLFLFLWELRGADYNAFGLQSGKHTGYERSAPRSEKEAQFEQSATASGDQAA</sequence>
<feature type="region of interest" description="Disordered" evidence="6">
    <location>
        <begin position="285"/>
        <end position="311"/>
    </location>
</feature>
<evidence type="ECO:0000313" key="8">
    <source>
        <dbReference type="EMBL" id="PCH38688.1"/>
    </source>
</evidence>
<accession>A0A2H3JLT6</accession>
<dbReference type="PRINTS" id="PR00251">
    <property type="entry name" value="BACTRLOPSIN"/>
</dbReference>
<evidence type="ECO:0000256" key="3">
    <source>
        <dbReference type="ARBA" id="ARBA00022692"/>
    </source>
</evidence>
<feature type="transmembrane region" description="Helical" evidence="7">
    <location>
        <begin position="126"/>
        <end position="148"/>
    </location>
</feature>
<evidence type="ECO:0000256" key="5">
    <source>
        <dbReference type="ARBA" id="ARBA00023136"/>
    </source>
</evidence>
<keyword evidence="3 7" id="KW-0812">Transmembrane</keyword>
<evidence type="ECO:0000256" key="2">
    <source>
        <dbReference type="ARBA" id="ARBA00008130"/>
    </source>
</evidence>
<dbReference type="GO" id="GO:0005886">
    <property type="term" value="C:plasma membrane"/>
    <property type="evidence" value="ECO:0007669"/>
    <property type="project" value="TreeGrafter"/>
</dbReference>
<dbReference type="SUPFAM" id="SSF81321">
    <property type="entry name" value="Family A G protein-coupled receptor-like"/>
    <property type="match status" value="1"/>
</dbReference>
<evidence type="ECO:0000256" key="7">
    <source>
        <dbReference type="SAM" id="Phobius"/>
    </source>
</evidence>
<feature type="transmembrane region" description="Helical" evidence="7">
    <location>
        <begin position="177"/>
        <end position="196"/>
    </location>
</feature>
<reference evidence="8 9" key="1">
    <citation type="journal article" date="2012" name="Science">
        <title>The Paleozoic origin of enzymatic lignin decomposition reconstructed from 31 fungal genomes.</title>
        <authorList>
            <person name="Floudas D."/>
            <person name="Binder M."/>
            <person name="Riley R."/>
            <person name="Barry K."/>
            <person name="Blanchette R.A."/>
            <person name="Henrissat B."/>
            <person name="Martinez A.T."/>
            <person name="Otillar R."/>
            <person name="Spatafora J.W."/>
            <person name="Yadav J.S."/>
            <person name="Aerts A."/>
            <person name="Benoit I."/>
            <person name="Boyd A."/>
            <person name="Carlson A."/>
            <person name="Copeland A."/>
            <person name="Coutinho P.M."/>
            <person name="de Vries R.P."/>
            <person name="Ferreira P."/>
            <person name="Findley K."/>
            <person name="Foster B."/>
            <person name="Gaskell J."/>
            <person name="Glotzer D."/>
            <person name="Gorecki P."/>
            <person name="Heitman J."/>
            <person name="Hesse C."/>
            <person name="Hori C."/>
            <person name="Igarashi K."/>
            <person name="Jurgens J.A."/>
            <person name="Kallen N."/>
            <person name="Kersten P."/>
            <person name="Kohler A."/>
            <person name="Kuees U."/>
            <person name="Kumar T.K.A."/>
            <person name="Kuo A."/>
            <person name="LaButti K."/>
            <person name="Larrondo L.F."/>
            <person name="Lindquist E."/>
            <person name="Ling A."/>
            <person name="Lombard V."/>
            <person name="Lucas S."/>
            <person name="Lundell T."/>
            <person name="Martin R."/>
            <person name="McLaughlin D.J."/>
            <person name="Morgenstern I."/>
            <person name="Morin E."/>
            <person name="Murat C."/>
            <person name="Nagy L.G."/>
            <person name="Nolan M."/>
            <person name="Ohm R.A."/>
            <person name="Patyshakuliyeva A."/>
            <person name="Rokas A."/>
            <person name="Ruiz-Duenas F.J."/>
            <person name="Sabat G."/>
            <person name="Salamov A."/>
            <person name="Samejima M."/>
            <person name="Schmutz J."/>
            <person name="Slot J.C."/>
            <person name="St John F."/>
            <person name="Stenlid J."/>
            <person name="Sun H."/>
            <person name="Sun S."/>
            <person name="Syed K."/>
            <person name="Tsang A."/>
            <person name="Wiebenga A."/>
            <person name="Young D."/>
            <person name="Pisabarro A."/>
            <person name="Eastwood D.C."/>
            <person name="Martin F."/>
            <person name="Cullen D."/>
            <person name="Grigoriev I.V."/>
            <person name="Hibbett D.S."/>
        </authorList>
    </citation>
    <scope>NUCLEOTIDE SEQUENCE [LARGE SCALE GENOMIC DNA]</scope>
    <source>
        <strain evidence="8 9">MD-104</strain>
    </source>
</reference>